<keyword evidence="1" id="KW-0560">Oxidoreductase</keyword>
<comment type="caution">
    <text evidence="1">The sequence shown here is derived from an EMBL/GenBank/DDBJ whole genome shotgun (WGS) entry which is preliminary data.</text>
</comment>
<dbReference type="Proteomes" id="UP001065298">
    <property type="component" value="Chromosome 12"/>
</dbReference>
<keyword evidence="2" id="KW-1185">Reference proteome</keyword>
<reference evidence="1" key="1">
    <citation type="submission" date="2022-06" db="EMBL/GenBank/DDBJ databases">
        <title>Fusarium solani species complex genomes reveal bases of compartmentalisation and animal pathogenesis.</title>
        <authorList>
            <person name="Tsai I.J."/>
        </authorList>
    </citation>
    <scope>NUCLEOTIDE SEQUENCE</scope>
    <source>
        <strain evidence="1">Fu6.1</strain>
    </source>
</reference>
<evidence type="ECO:0000313" key="1">
    <source>
        <dbReference type="EMBL" id="KAI8650656.1"/>
    </source>
</evidence>
<name>A0ACC0QDD4_9HYPO</name>
<gene>
    <name evidence="1" type="ORF">NCS57_01400000</name>
</gene>
<dbReference type="EMBL" id="CM046514">
    <property type="protein sequence ID" value="KAI8650656.1"/>
    <property type="molecule type" value="Genomic_DNA"/>
</dbReference>
<keyword evidence="1" id="KW-0223">Dioxygenase</keyword>
<organism evidence="1 2">
    <name type="scientific">Fusarium keratoplasticum</name>
    <dbReference type="NCBI Taxonomy" id="1328300"/>
    <lineage>
        <taxon>Eukaryota</taxon>
        <taxon>Fungi</taxon>
        <taxon>Dikarya</taxon>
        <taxon>Ascomycota</taxon>
        <taxon>Pezizomycotina</taxon>
        <taxon>Sordariomycetes</taxon>
        <taxon>Hypocreomycetidae</taxon>
        <taxon>Hypocreales</taxon>
        <taxon>Nectriaceae</taxon>
        <taxon>Fusarium</taxon>
        <taxon>Fusarium solani species complex</taxon>
    </lineage>
</organism>
<accession>A0ACC0QDD4</accession>
<protein>
    <submittedName>
        <fullName evidence="1">Dioxygenase-N domain-containing protein</fullName>
    </submittedName>
</protein>
<evidence type="ECO:0000313" key="2">
    <source>
        <dbReference type="Proteomes" id="UP001065298"/>
    </source>
</evidence>
<proteinExistence type="predicted"/>
<sequence>MADLTIDNITPNAVTISTRAGDKRLDYVMERSSRMSTISRESILLPDVLGLSLLVDSIDHPKPDNSTQGSVLRPFHTRDDPEVPHGDPISLNDKD</sequence>